<proteinExistence type="predicted"/>
<protein>
    <submittedName>
        <fullName evidence="1">Uncharacterized protein</fullName>
    </submittedName>
</protein>
<organism evidence="1 2">
    <name type="scientific">Nepenthes gracilis</name>
    <name type="common">Slender pitcher plant</name>
    <dbReference type="NCBI Taxonomy" id="150966"/>
    <lineage>
        <taxon>Eukaryota</taxon>
        <taxon>Viridiplantae</taxon>
        <taxon>Streptophyta</taxon>
        <taxon>Embryophyta</taxon>
        <taxon>Tracheophyta</taxon>
        <taxon>Spermatophyta</taxon>
        <taxon>Magnoliopsida</taxon>
        <taxon>eudicotyledons</taxon>
        <taxon>Gunneridae</taxon>
        <taxon>Pentapetalae</taxon>
        <taxon>Caryophyllales</taxon>
        <taxon>Nepenthaceae</taxon>
        <taxon>Nepenthes</taxon>
    </lineage>
</organism>
<evidence type="ECO:0000313" key="1">
    <source>
        <dbReference type="EMBL" id="GMH27935.1"/>
    </source>
</evidence>
<comment type="caution">
    <text evidence="1">The sequence shown here is derived from an EMBL/GenBank/DDBJ whole genome shotgun (WGS) entry which is preliminary data.</text>
</comment>
<evidence type="ECO:0000313" key="2">
    <source>
        <dbReference type="Proteomes" id="UP001279734"/>
    </source>
</evidence>
<accession>A0AAD3TD84</accession>
<gene>
    <name evidence="1" type="ORF">Nepgr_029778</name>
</gene>
<keyword evidence="2" id="KW-1185">Reference proteome</keyword>
<name>A0AAD3TD84_NEPGR</name>
<dbReference type="Proteomes" id="UP001279734">
    <property type="component" value="Unassembled WGS sequence"/>
</dbReference>
<dbReference type="EMBL" id="BSYO01000033">
    <property type="protein sequence ID" value="GMH27935.1"/>
    <property type="molecule type" value="Genomic_DNA"/>
</dbReference>
<dbReference type="AlphaFoldDB" id="A0AAD3TD84"/>
<reference evidence="1" key="1">
    <citation type="submission" date="2023-05" db="EMBL/GenBank/DDBJ databases">
        <title>Nepenthes gracilis genome sequencing.</title>
        <authorList>
            <person name="Fukushima K."/>
        </authorList>
    </citation>
    <scope>NUCLEOTIDE SEQUENCE</scope>
    <source>
        <strain evidence="1">SING2019-196</strain>
    </source>
</reference>
<sequence length="84" mass="9313">MHLKAIPAVLVEAVKKVLVLVMRFTKGALFWPSCSRIRSDNAAQICLKDGNNFLQLCHSISVRNLCLNATPAVLEKAFKRFGSI</sequence>